<dbReference type="EMBL" id="JAVREZ010000019">
    <property type="protein sequence ID" value="MDT0486151.1"/>
    <property type="molecule type" value="Genomic_DNA"/>
</dbReference>
<dbReference type="NCBIfam" id="NF040570">
    <property type="entry name" value="guided_TnpB"/>
    <property type="match status" value="1"/>
</dbReference>
<sequence length="412" mass="46180">MKLVVQVRLLPTPEQAAALEATLHASNEAATWVSEVAFERGEFKNFALRKHTYDTVKSRWRLGAQAAQHVIKKTCDAYTTLKANLKAGNLGKPGSKRYRRAAEKPISFRPQGAQPYDDRMLSWQIPGRTVSIWTTGGRVKNVAFTAAAEQLATLALYRKGESDLMERDGMWFLNATCEVPEAPLNTEPVDFLGIDLGIVNIATTSDGEIMAGRELNRIRVRERGLRAKLQKKNTPSAKRRLKRRRRKEARRAKDINHKIAKHVVAEAERTGRGIALEDLTGIRERVRLRKPQRATHSSWSFHQLGQFIAYKARKAGVPVMHVDPAYTSRTCAECGHIDKANRVSQAWFACRSCGFVDHADRNSSRNIRARAWQLWRRGAQSTAPAPPRTLRGGTGRKRSITASDARCASPTL</sequence>
<dbReference type="NCBIfam" id="TIGR01766">
    <property type="entry name" value="IS200/IS605 family accessory protein TnpB-like domain"/>
    <property type="match status" value="1"/>
</dbReference>
<evidence type="ECO:0000256" key="2">
    <source>
        <dbReference type="ARBA" id="ARBA00011044"/>
    </source>
</evidence>
<evidence type="ECO:0000259" key="7">
    <source>
        <dbReference type="Pfam" id="PF01385"/>
    </source>
</evidence>
<evidence type="ECO:0000256" key="4">
    <source>
        <dbReference type="ARBA" id="ARBA00023125"/>
    </source>
</evidence>
<keyword evidence="5" id="KW-0233">DNA recombination</keyword>
<proteinExistence type="inferred from homology"/>
<evidence type="ECO:0000256" key="1">
    <source>
        <dbReference type="ARBA" id="ARBA00008761"/>
    </source>
</evidence>
<dbReference type="InterPro" id="IPR001959">
    <property type="entry name" value="Transposase"/>
</dbReference>
<evidence type="ECO:0000313" key="10">
    <source>
        <dbReference type="Proteomes" id="UP001183824"/>
    </source>
</evidence>
<dbReference type="Proteomes" id="UP001183824">
    <property type="component" value="Unassembled WGS sequence"/>
</dbReference>
<name>A0ABU2VM33_9ACTN</name>
<evidence type="ECO:0000259" key="8">
    <source>
        <dbReference type="Pfam" id="PF07282"/>
    </source>
</evidence>
<feature type="domain" description="Probable transposase IS891/IS1136/IS1341" evidence="7">
    <location>
        <begin position="177"/>
        <end position="270"/>
    </location>
</feature>
<comment type="similarity">
    <text evidence="2">In the N-terminal section; belongs to the transposase 2 family.</text>
</comment>
<feature type="domain" description="Cas12f1-like TNB" evidence="8">
    <location>
        <begin position="301"/>
        <end position="367"/>
    </location>
</feature>
<evidence type="ECO:0000313" key="9">
    <source>
        <dbReference type="EMBL" id="MDT0486151.1"/>
    </source>
</evidence>
<dbReference type="InterPro" id="IPR051399">
    <property type="entry name" value="RNA-guided_DNA_endo/Transpos"/>
</dbReference>
<protein>
    <submittedName>
        <fullName evidence="9">Transposase</fullName>
    </submittedName>
</protein>
<feature type="region of interest" description="Disordered" evidence="6">
    <location>
        <begin position="376"/>
        <end position="412"/>
    </location>
</feature>
<dbReference type="Pfam" id="PF01385">
    <property type="entry name" value="OrfB_IS605"/>
    <property type="match status" value="1"/>
</dbReference>
<organism evidence="9 10">
    <name type="scientific">Streptomyces doebereineriae</name>
    <dbReference type="NCBI Taxonomy" id="3075528"/>
    <lineage>
        <taxon>Bacteria</taxon>
        <taxon>Bacillati</taxon>
        <taxon>Actinomycetota</taxon>
        <taxon>Actinomycetes</taxon>
        <taxon>Kitasatosporales</taxon>
        <taxon>Streptomycetaceae</taxon>
        <taxon>Streptomyces</taxon>
    </lineage>
</organism>
<dbReference type="PANTHER" id="PTHR30405:SF11">
    <property type="entry name" value="RNA-GUIDED DNA ENDONUCLEASE RV2885C-RELATED"/>
    <property type="match status" value="1"/>
</dbReference>
<evidence type="ECO:0000256" key="6">
    <source>
        <dbReference type="SAM" id="MobiDB-lite"/>
    </source>
</evidence>
<keyword evidence="3" id="KW-0815">Transposition</keyword>
<dbReference type="Pfam" id="PF07282">
    <property type="entry name" value="Cas12f1-like_TNB"/>
    <property type="match status" value="1"/>
</dbReference>
<evidence type="ECO:0000256" key="5">
    <source>
        <dbReference type="ARBA" id="ARBA00023172"/>
    </source>
</evidence>
<reference evidence="10" key="1">
    <citation type="submission" date="2023-07" db="EMBL/GenBank/DDBJ databases">
        <title>30 novel species of actinomycetes from the DSMZ collection.</title>
        <authorList>
            <person name="Nouioui I."/>
        </authorList>
    </citation>
    <scope>NUCLEOTIDE SEQUENCE [LARGE SCALE GENOMIC DNA]</scope>
    <source>
        <strain evidence="10">DSM 41640</strain>
    </source>
</reference>
<dbReference type="PANTHER" id="PTHR30405">
    <property type="entry name" value="TRANSPOSASE"/>
    <property type="match status" value="1"/>
</dbReference>
<dbReference type="RefSeq" id="WP_311718902.1">
    <property type="nucleotide sequence ID" value="NZ_JAVREZ010000019.1"/>
</dbReference>
<keyword evidence="4" id="KW-0238">DNA-binding</keyword>
<keyword evidence="10" id="KW-1185">Reference proteome</keyword>
<evidence type="ECO:0000256" key="3">
    <source>
        <dbReference type="ARBA" id="ARBA00022578"/>
    </source>
</evidence>
<dbReference type="InterPro" id="IPR010095">
    <property type="entry name" value="Cas12f1-like_TNB"/>
</dbReference>
<comment type="caution">
    <text evidence="9">The sequence shown here is derived from an EMBL/GenBank/DDBJ whole genome shotgun (WGS) entry which is preliminary data.</text>
</comment>
<gene>
    <name evidence="9" type="ORF">RNB18_39420</name>
</gene>
<accession>A0ABU2VM33</accession>
<comment type="similarity">
    <text evidence="1">In the C-terminal section; belongs to the transposase 35 family.</text>
</comment>